<gene>
    <name evidence="1" type="ORF">G5V58_00380</name>
</gene>
<name>A0A6G6W7W4_9ACTN</name>
<dbReference type="AlphaFoldDB" id="A0A6G6W7W4"/>
<dbReference type="EMBL" id="CP049257">
    <property type="protein sequence ID" value="QIG41431.1"/>
    <property type="molecule type" value="Genomic_DNA"/>
</dbReference>
<protein>
    <recommendedName>
        <fullName evidence="3">ASCH domain-containing protein</fullName>
    </recommendedName>
</protein>
<dbReference type="KEGG" id="nano:G5V58_00380"/>
<sequence>MLLPLKVARGVADGTVSLAFRRWRAQDVRPGHVFTTAAGLVRVDAVEPVAAEAITDAEAVQAGWPDADRLRGRLAPEGTTYRVHLSYAGPDPRVALRQDADLSAADVAALDAKLERLDRASSHGAWTLHYLELIGEHPQRRAPDLAQLVGRETAPFKIDVRKLKALGLTESFAVGYEVSPRGRAYLSSTTRRR</sequence>
<dbReference type="RefSeq" id="WP_165227765.1">
    <property type="nucleotide sequence ID" value="NZ_CP049257.1"/>
</dbReference>
<organism evidence="1 2">
    <name type="scientific">Nocardioides anomalus</name>
    <dbReference type="NCBI Taxonomy" id="2712223"/>
    <lineage>
        <taxon>Bacteria</taxon>
        <taxon>Bacillati</taxon>
        <taxon>Actinomycetota</taxon>
        <taxon>Actinomycetes</taxon>
        <taxon>Propionibacteriales</taxon>
        <taxon>Nocardioidaceae</taxon>
        <taxon>Nocardioides</taxon>
    </lineage>
</organism>
<evidence type="ECO:0008006" key="3">
    <source>
        <dbReference type="Google" id="ProtNLM"/>
    </source>
</evidence>
<accession>A0A6G6W7W4</accession>
<evidence type="ECO:0000313" key="2">
    <source>
        <dbReference type="Proteomes" id="UP000502996"/>
    </source>
</evidence>
<reference evidence="1 2" key="1">
    <citation type="submission" date="2020-02" db="EMBL/GenBank/DDBJ databases">
        <title>Full genome sequence of Nocardioides sp. R-3366.</title>
        <authorList>
            <person name="Im W.-T."/>
        </authorList>
    </citation>
    <scope>NUCLEOTIDE SEQUENCE [LARGE SCALE GENOMIC DNA]</scope>
    <source>
        <strain evidence="1 2">R-3366</strain>
    </source>
</reference>
<keyword evidence="2" id="KW-1185">Reference proteome</keyword>
<dbReference type="Proteomes" id="UP000502996">
    <property type="component" value="Chromosome"/>
</dbReference>
<evidence type="ECO:0000313" key="1">
    <source>
        <dbReference type="EMBL" id="QIG41431.1"/>
    </source>
</evidence>
<proteinExistence type="predicted"/>